<dbReference type="InterPro" id="IPR044730">
    <property type="entry name" value="RNase_H-like_dom_plant"/>
</dbReference>
<keyword evidence="3" id="KW-1185">Reference proteome</keyword>
<dbReference type="GO" id="GO:0003676">
    <property type="term" value="F:nucleic acid binding"/>
    <property type="evidence" value="ECO:0007669"/>
    <property type="project" value="InterPro"/>
</dbReference>
<dbReference type="InterPro" id="IPR052929">
    <property type="entry name" value="RNase_H-like_EbsB-rel"/>
</dbReference>
<dbReference type="InterPro" id="IPR002156">
    <property type="entry name" value="RNaseH_domain"/>
</dbReference>
<gene>
    <name evidence="2" type="ORF">CEPIT_LOCUS41419</name>
</gene>
<dbReference type="CDD" id="cd06222">
    <property type="entry name" value="RNase_H_like"/>
    <property type="match status" value="1"/>
</dbReference>
<sequence length="110" mass="12290">MKLNVDAAVQQNICGLGWCVRDEEGMFIAVAACPWPGRLSPLNAELVRIREALNWLKENGWTEMEVETYAARAVSEILHGSSCSLVGLLGEHIRDLTKFFSSISFSHIRQ</sequence>
<evidence type="ECO:0000313" key="3">
    <source>
        <dbReference type="Proteomes" id="UP001152523"/>
    </source>
</evidence>
<dbReference type="AlphaFoldDB" id="A0AAV0G8V8"/>
<accession>A0AAV0G8V8</accession>
<comment type="caution">
    <text evidence="2">The sequence shown here is derived from an EMBL/GenBank/DDBJ whole genome shotgun (WGS) entry which is preliminary data.</text>
</comment>
<evidence type="ECO:0000259" key="1">
    <source>
        <dbReference type="Pfam" id="PF13456"/>
    </source>
</evidence>
<dbReference type="PANTHER" id="PTHR47074:SF11">
    <property type="entry name" value="REVERSE TRANSCRIPTASE-LIKE PROTEIN"/>
    <property type="match status" value="1"/>
</dbReference>
<dbReference type="InterPro" id="IPR036397">
    <property type="entry name" value="RNaseH_sf"/>
</dbReference>
<dbReference type="Proteomes" id="UP001152523">
    <property type="component" value="Unassembled WGS sequence"/>
</dbReference>
<reference evidence="2" key="1">
    <citation type="submission" date="2022-07" db="EMBL/GenBank/DDBJ databases">
        <authorList>
            <person name="Macas J."/>
            <person name="Novak P."/>
            <person name="Neumann P."/>
        </authorList>
    </citation>
    <scope>NUCLEOTIDE SEQUENCE</scope>
</reference>
<feature type="domain" description="RNase H type-1" evidence="1">
    <location>
        <begin position="4"/>
        <end position="109"/>
    </location>
</feature>
<dbReference type="GO" id="GO:0004523">
    <property type="term" value="F:RNA-DNA hybrid ribonuclease activity"/>
    <property type="evidence" value="ECO:0007669"/>
    <property type="project" value="InterPro"/>
</dbReference>
<organism evidence="2 3">
    <name type="scientific">Cuscuta epithymum</name>
    <dbReference type="NCBI Taxonomy" id="186058"/>
    <lineage>
        <taxon>Eukaryota</taxon>
        <taxon>Viridiplantae</taxon>
        <taxon>Streptophyta</taxon>
        <taxon>Embryophyta</taxon>
        <taxon>Tracheophyta</taxon>
        <taxon>Spermatophyta</taxon>
        <taxon>Magnoliopsida</taxon>
        <taxon>eudicotyledons</taxon>
        <taxon>Gunneridae</taxon>
        <taxon>Pentapetalae</taxon>
        <taxon>asterids</taxon>
        <taxon>lamiids</taxon>
        <taxon>Solanales</taxon>
        <taxon>Convolvulaceae</taxon>
        <taxon>Cuscuteae</taxon>
        <taxon>Cuscuta</taxon>
        <taxon>Cuscuta subgen. Cuscuta</taxon>
    </lineage>
</organism>
<proteinExistence type="predicted"/>
<name>A0AAV0G8V8_9ASTE</name>
<evidence type="ECO:0000313" key="2">
    <source>
        <dbReference type="EMBL" id="CAH9144414.1"/>
    </source>
</evidence>
<protein>
    <recommendedName>
        <fullName evidence="1">RNase H type-1 domain-containing protein</fullName>
    </recommendedName>
</protein>
<dbReference type="PANTHER" id="PTHR47074">
    <property type="entry name" value="BNAC02G40300D PROTEIN"/>
    <property type="match status" value="1"/>
</dbReference>
<dbReference type="EMBL" id="CAMAPF010001064">
    <property type="protein sequence ID" value="CAH9144414.1"/>
    <property type="molecule type" value="Genomic_DNA"/>
</dbReference>
<dbReference type="Gene3D" id="3.30.420.10">
    <property type="entry name" value="Ribonuclease H-like superfamily/Ribonuclease H"/>
    <property type="match status" value="1"/>
</dbReference>
<dbReference type="Pfam" id="PF13456">
    <property type="entry name" value="RVT_3"/>
    <property type="match status" value="1"/>
</dbReference>